<dbReference type="AlphaFoldDB" id="A0AAV6IUA1"/>
<evidence type="ECO:0000313" key="2">
    <source>
        <dbReference type="Proteomes" id="UP000823749"/>
    </source>
</evidence>
<name>A0AAV6IUA1_9ERIC</name>
<sequence>MEPEIAAALRINVKPTNLKWLEAAASGKYIRNDGNYQRRASEDGYYLRNEERYDLQMQSLAAASDN</sequence>
<protein>
    <submittedName>
        <fullName evidence="1">Uncharacterized protein</fullName>
    </submittedName>
</protein>
<reference evidence="1" key="1">
    <citation type="submission" date="2020-08" db="EMBL/GenBank/DDBJ databases">
        <title>Plant Genome Project.</title>
        <authorList>
            <person name="Zhang R.-G."/>
        </authorList>
    </citation>
    <scope>NUCLEOTIDE SEQUENCE</scope>
    <source>
        <strain evidence="1">WSP0</strain>
        <tissue evidence="1">Leaf</tissue>
    </source>
</reference>
<proteinExistence type="predicted"/>
<dbReference type="EMBL" id="JACTNZ010000009">
    <property type="protein sequence ID" value="KAG5532346.1"/>
    <property type="molecule type" value="Genomic_DNA"/>
</dbReference>
<organism evidence="1 2">
    <name type="scientific">Rhododendron griersonianum</name>
    <dbReference type="NCBI Taxonomy" id="479676"/>
    <lineage>
        <taxon>Eukaryota</taxon>
        <taxon>Viridiplantae</taxon>
        <taxon>Streptophyta</taxon>
        <taxon>Embryophyta</taxon>
        <taxon>Tracheophyta</taxon>
        <taxon>Spermatophyta</taxon>
        <taxon>Magnoliopsida</taxon>
        <taxon>eudicotyledons</taxon>
        <taxon>Gunneridae</taxon>
        <taxon>Pentapetalae</taxon>
        <taxon>asterids</taxon>
        <taxon>Ericales</taxon>
        <taxon>Ericaceae</taxon>
        <taxon>Ericoideae</taxon>
        <taxon>Rhodoreae</taxon>
        <taxon>Rhododendron</taxon>
    </lineage>
</organism>
<accession>A0AAV6IUA1</accession>
<keyword evidence="2" id="KW-1185">Reference proteome</keyword>
<dbReference type="Proteomes" id="UP000823749">
    <property type="component" value="Chromosome 9"/>
</dbReference>
<gene>
    <name evidence="1" type="ORF">RHGRI_026843</name>
</gene>
<comment type="caution">
    <text evidence="1">The sequence shown here is derived from an EMBL/GenBank/DDBJ whole genome shotgun (WGS) entry which is preliminary data.</text>
</comment>
<evidence type="ECO:0000313" key="1">
    <source>
        <dbReference type="EMBL" id="KAG5532346.1"/>
    </source>
</evidence>